<keyword evidence="1" id="KW-0175">Coiled coil</keyword>
<evidence type="ECO:0000313" key="4">
    <source>
        <dbReference type="Proteomes" id="UP000231279"/>
    </source>
</evidence>
<evidence type="ECO:0000256" key="1">
    <source>
        <dbReference type="SAM" id="Coils"/>
    </source>
</evidence>
<feature type="coiled-coil region" evidence="1">
    <location>
        <begin position="407"/>
        <end position="505"/>
    </location>
</feature>
<dbReference type="EMBL" id="NKXS01000890">
    <property type="protein sequence ID" value="PIN21763.1"/>
    <property type="molecule type" value="Genomic_DNA"/>
</dbReference>
<dbReference type="PANTHER" id="PTHR32278:SF111">
    <property type="entry name" value="F-BOX PROTEIN PP2-B12-RELATED"/>
    <property type="match status" value="1"/>
</dbReference>
<evidence type="ECO:0000313" key="3">
    <source>
        <dbReference type="EMBL" id="PIN21763.1"/>
    </source>
</evidence>
<organism evidence="3 4">
    <name type="scientific">Handroanthus impetiginosus</name>
    <dbReference type="NCBI Taxonomy" id="429701"/>
    <lineage>
        <taxon>Eukaryota</taxon>
        <taxon>Viridiplantae</taxon>
        <taxon>Streptophyta</taxon>
        <taxon>Embryophyta</taxon>
        <taxon>Tracheophyta</taxon>
        <taxon>Spermatophyta</taxon>
        <taxon>Magnoliopsida</taxon>
        <taxon>eudicotyledons</taxon>
        <taxon>Gunneridae</taxon>
        <taxon>Pentapetalae</taxon>
        <taxon>asterids</taxon>
        <taxon>lamiids</taxon>
        <taxon>Lamiales</taxon>
        <taxon>Bignoniaceae</taxon>
        <taxon>Crescentiina</taxon>
        <taxon>Tabebuia alliance</taxon>
        <taxon>Handroanthus</taxon>
    </lineage>
</organism>
<dbReference type="AlphaFoldDB" id="A0A2G9HWB7"/>
<sequence length="557" mass="63063">MAKIYDDWQRLVEAVMRREQLRQMAAEHEQTDSSSSSSSDNEETTSTSGSTRFSLDEAAGKKIYIVRAKQLLILMRRDSYWEWTTHDDSRFSEVAVLHYGRCLDIRARIQTQELSESSVYSAYLVFKLTRWSKGLESAKAVVNIFSEESDRHAEERAHVVHLQQGKDIQRGQFAVRRMDGWMEVEIGNFYIDGHDEAVEARILERTSWKMGLIVEGVEFRPLYGGTRIVCQQRFQLPITNLIALRDNDHEGTSRSSDLVAISDNGDADTDNPGGHAVAVMEEIKETKIEEIDVSLLQEFVPLPSLPGPEPITPSVLSHSQSKQKKLKTITVENGLGSHSDDIICSEAGKFCPDWNLRNGSSLQDDGIGVEMMSKSLLPKDEPSLASLSRDQLFSKGYDCLSEVVYYFHGMKNTIEHKERESDDLKQKLLKYEVEAQLALAAKDSELDELKKMVKLLQNDIEKAQNYAQEEVRKAAYKIKEVEENLEKVEARAAKAVENYKNSEELKVDKHKFASKAFAIGFEFCKKQVLEMEPGLDISGLDVKRLEASSSLSSTRTQ</sequence>
<dbReference type="Pfam" id="PF14299">
    <property type="entry name" value="PP2"/>
    <property type="match status" value="1"/>
</dbReference>
<evidence type="ECO:0000256" key="2">
    <source>
        <dbReference type="SAM" id="MobiDB-lite"/>
    </source>
</evidence>
<keyword evidence="4" id="KW-1185">Reference proteome</keyword>
<feature type="compositionally biased region" description="Low complexity" evidence="2">
    <location>
        <begin position="32"/>
        <end position="51"/>
    </location>
</feature>
<dbReference type="Proteomes" id="UP000231279">
    <property type="component" value="Unassembled WGS sequence"/>
</dbReference>
<name>A0A2G9HWB7_9LAMI</name>
<dbReference type="InterPro" id="IPR025886">
    <property type="entry name" value="PP2-like"/>
</dbReference>
<dbReference type="PANTHER" id="PTHR32278">
    <property type="entry name" value="F-BOX DOMAIN-CONTAINING PROTEIN"/>
    <property type="match status" value="1"/>
</dbReference>
<accession>A0A2G9HWB7</accession>
<comment type="caution">
    <text evidence="3">The sequence shown here is derived from an EMBL/GenBank/DDBJ whole genome shotgun (WGS) entry which is preliminary data.</text>
</comment>
<feature type="region of interest" description="Disordered" evidence="2">
    <location>
        <begin position="23"/>
        <end position="51"/>
    </location>
</feature>
<protein>
    <submittedName>
        <fullName evidence="3">Uncharacterized protein</fullName>
    </submittedName>
</protein>
<gene>
    <name evidence="3" type="ORF">CDL12_05533</name>
</gene>
<proteinExistence type="predicted"/>
<dbReference type="STRING" id="429701.A0A2G9HWB7"/>
<reference evidence="4" key="1">
    <citation type="journal article" date="2018" name="Gigascience">
        <title>Genome assembly of the Pink Ipe (Handroanthus impetiginosus, Bignoniaceae), a highly valued, ecologically keystone Neotropical timber forest tree.</title>
        <authorList>
            <person name="Silva-Junior O.B."/>
            <person name="Grattapaglia D."/>
            <person name="Novaes E."/>
            <person name="Collevatti R.G."/>
        </authorList>
    </citation>
    <scope>NUCLEOTIDE SEQUENCE [LARGE SCALE GENOMIC DNA]</scope>
    <source>
        <strain evidence="4">cv. UFG-1</strain>
    </source>
</reference>
<dbReference type="OrthoDB" id="10533685at2759"/>